<evidence type="ECO:0000256" key="1">
    <source>
        <dbReference type="SAM" id="Phobius"/>
    </source>
</evidence>
<evidence type="ECO:0000313" key="3">
    <source>
        <dbReference type="Proteomes" id="UP000036202"/>
    </source>
</evidence>
<dbReference type="EMBL" id="CP011974">
    <property type="protein sequence ID" value="AWG44206.1"/>
    <property type="molecule type" value="Genomic_DNA"/>
</dbReference>
<organism evidence="2 3">
    <name type="scientific">Priestia filamentosa</name>
    <dbReference type="NCBI Taxonomy" id="1402861"/>
    <lineage>
        <taxon>Bacteria</taxon>
        <taxon>Bacillati</taxon>
        <taxon>Bacillota</taxon>
        <taxon>Bacilli</taxon>
        <taxon>Bacillales</taxon>
        <taxon>Bacillaceae</taxon>
        <taxon>Priestia</taxon>
    </lineage>
</organism>
<dbReference type="Proteomes" id="UP000036202">
    <property type="component" value="Chromosome"/>
</dbReference>
<feature type="transmembrane region" description="Helical" evidence="1">
    <location>
        <begin position="5"/>
        <end position="24"/>
    </location>
</feature>
<proteinExistence type="predicted"/>
<dbReference type="AlphaFoldDB" id="A0A2S1LZH1"/>
<dbReference type="KEGG" id="beo:BEH_24370"/>
<sequence>MKKAILKFFIYFSIFFTSNLISDILFKPHIYFLTAFSTAFGVSLGIATIELYINKKSKEV</sequence>
<feature type="transmembrane region" description="Helical" evidence="1">
    <location>
        <begin position="30"/>
        <end position="53"/>
    </location>
</feature>
<keyword evidence="1" id="KW-1133">Transmembrane helix</keyword>
<keyword evidence="1" id="KW-0812">Transmembrane</keyword>
<protein>
    <submittedName>
        <fullName evidence="2">Uncharacterized protein</fullName>
    </submittedName>
</protein>
<accession>A0A2S1LZH1</accession>
<keyword evidence="1" id="KW-0472">Membrane</keyword>
<reference evidence="2 3" key="1">
    <citation type="journal article" date="2015" name="PLoS ONE">
        <title>Genome Sequence of Bacillus endophyticus and Analysis of Its Companion Mechanism in the Ketogulonigenium vulgare-Bacillus Strain Consortium.</title>
        <authorList>
            <person name="Jia N."/>
            <person name="Du J."/>
            <person name="Ding M.Z."/>
            <person name="Gao F."/>
            <person name="Yuan Y.J."/>
        </authorList>
    </citation>
    <scope>NUCLEOTIDE SEQUENCE [LARGE SCALE GENOMIC DNA]</scope>
    <source>
        <strain evidence="2 3">Hbe603</strain>
    </source>
</reference>
<gene>
    <name evidence="2" type="ORF">BEH_24370</name>
</gene>
<reference evidence="3" key="2">
    <citation type="submission" date="2015-06" db="EMBL/GenBank/DDBJ databases">
        <title>Genome Sequence of Bacillus endophyticus and Analysis of its Companion Mechanism in the Ketogulonigenium vulgare-Bacillus strain Consortium.</title>
        <authorList>
            <person name="Jia N."/>
            <person name="Du J."/>
            <person name="Ding M.-Z."/>
            <person name="Gao F."/>
            <person name="Yuan Y.-J."/>
        </authorList>
    </citation>
    <scope>NUCLEOTIDE SEQUENCE [LARGE SCALE GENOMIC DNA]</scope>
    <source>
        <strain evidence="3">Hbe603</strain>
    </source>
</reference>
<name>A0A2S1LZH1_9BACI</name>
<keyword evidence="3" id="KW-1185">Reference proteome</keyword>
<evidence type="ECO:0000313" key="2">
    <source>
        <dbReference type="EMBL" id="AWG44206.1"/>
    </source>
</evidence>